<dbReference type="GO" id="GO:0004497">
    <property type="term" value="F:monooxygenase activity"/>
    <property type="evidence" value="ECO:0007669"/>
    <property type="project" value="UniProtKB-KW"/>
</dbReference>
<comment type="caution">
    <text evidence="7">The sequence shown here is derived from an EMBL/GenBank/DDBJ whole genome shotgun (WGS) entry which is preliminary data.</text>
</comment>
<dbReference type="PRINTS" id="PR00420">
    <property type="entry name" value="RNGMNOXGNASE"/>
</dbReference>
<evidence type="ECO:0000313" key="8">
    <source>
        <dbReference type="Proteomes" id="UP000654471"/>
    </source>
</evidence>
<gene>
    <name evidence="7" type="ORF">GCM10010211_77990</name>
</gene>
<keyword evidence="8" id="KW-1185">Reference proteome</keyword>
<dbReference type="InterPro" id="IPR002938">
    <property type="entry name" value="FAD-bd"/>
</dbReference>
<feature type="region of interest" description="Disordered" evidence="5">
    <location>
        <begin position="384"/>
        <end position="417"/>
    </location>
</feature>
<reference evidence="8" key="1">
    <citation type="journal article" date="2019" name="Int. J. Syst. Evol. Microbiol.">
        <title>The Global Catalogue of Microorganisms (GCM) 10K type strain sequencing project: providing services to taxonomists for standard genome sequencing and annotation.</title>
        <authorList>
            <consortium name="The Broad Institute Genomics Platform"/>
            <consortium name="The Broad Institute Genome Sequencing Center for Infectious Disease"/>
            <person name="Wu L."/>
            <person name="Ma J."/>
        </authorList>
    </citation>
    <scope>NUCLEOTIDE SEQUENCE [LARGE SCALE GENOMIC DNA]</scope>
    <source>
        <strain evidence="8">JCM 3399</strain>
    </source>
</reference>
<organism evidence="7 8">
    <name type="scientific">Streptomyces albospinus</name>
    <dbReference type="NCBI Taxonomy" id="285515"/>
    <lineage>
        <taxon>Bacteria</taxon>
        <taxon>Bacillati</taxon>
        <taxon>Actinomycetota</taxon>
        <taxon>Actinomycetes</taxon>
        <taxon>Kitasatosporales</taxon>
        <taxon>Streptomycetaceae</taxon>
        <taxon>Streptomyces</taxon>
    </lineage>
</organism>
<keyword evidence="2" id="KW-0274">FAD</keyword>
<dbReference type="SUPFAM" id="SSF51905">
    <property type="entry name" value="FAD/NAD(P)-binding domain"/>
    <property type="match status" value="1"/>
</dbReference>
<keyword evidence="1" id="KW-0285">Flavoprotein</keyword>
<evidence type="ECO:0000313" key="7">
    <source>
        <dbReference type="EMBL" id="GGU99001.1"/>
    </source>
</evidence>
<evidence type="ECO:0000259" key="6">
    <source>
        <dbReference type="Pfam" id="PF01494"/>
    </source>
</evidence>
<dbReference type="PANTHER" id="PTHR47178:SF5">
    <property type="entry name" value="FAD-BINDING DOMAIN-CONTAINING PROTEIN"/>
    <property type="match status" value="1"/>
</dbReference>
<dbReference type="InterPro" id="IPR036188">
    <property type="entry name" value="FAD/NAD-bd_sf"/>
</dbReference>
<proteinExistence type="predicted"/>
<name>A0ABQ2VNB5_9ACTN</name>
<feature type="domain" description="FAD-binding" evidence="6">
    <location>
        <begin position="318"/>
        <end position="375"/>
    </location>
</feature>
<dbReference type="RefSeq" id="WP_229853022.1">
    <property type="nucleotide sequence ID" value="NZ_BMRP01000061.1"/>
</dbReference>
<evidence type="ECO:0000256" key="5">
    <source>
        <dbReference type="SAM" id="MobiDB-lite"/>
    </source>
</evidence>
<evidence type="ECO:0000256" key="2">
    <source>
        <dbReference type="ARBA" id="ARBA00022827"/>
    </source>
</evidence>
<evidence type="ECO:0000256" key="4">
    <source>
        <dbReference type="ARBA" id="ARBA00023033"/>
    </source>
</evidence>
<dbReference type="PANTHER" id="PTHR47178">
    <property type="entry name" value="MONOOXYGENASE, FAD-BINDING"/>
    <property type="match status" value="1"/>
</dbReference>
<sequence length="417" mass="44138">MSDLHVIIAGGGPGGLALAQGLRRAGIGVAVHEKDPTPGFRNQGYRIRINSDGITALKAVLTPQAYEVFVATAGTPGARTDVFDHQLGLLHAQELPLVPGLPGGGHLAVNRMTLRQILLSDLEKGVRCGCRLTRYEINRSGTVTAHSADGTSATGDVLVGADGVNSATRKQYLPQAQVIDAGLRLLCGKVPLAGGTARDRFPSELLGLWTTIAGLSRRFVGLAPVRYREPMRRLTARLAPDLVLTKDTDCLACVFGARREPLPCTVDKLFTKSGTELQALTLSLLEGWHPLLMEIVSRQEPASIFPVAVRTSVPVGVWETSAVTLLGDAVHVMSPAIGVGANTALRDARVLTSRLVQAACGAPLITALRAYESEMIDCLRRRARIGRPRPPPGRPGPAALPSTVGAARLGTHPHADV</sequence>
<accession>A0ABQ2VNB5</accession>
<keyword evidence="3" id="KW-0560">Oxidoreductase</keyword>
<evidence type="ECO:0000256" key="1">
    <source>
        <dbReference type="ARBA" id="ARBA00022630"/>
    </source>
</evidence>
<protein>
    <submittedName>
        <fullName evidence="7">Monooxygenase</fullName>
    </submittedName>
</protein>
<evidence type="ECO:0000256" key="3">
    <source>
        <dbReference type="ARBA" id="ARBA00023002"/>
    </source>
</evidence>
<dbReference type="EMBL" id="BMRP01000061">
    <property type="protein sequence ID" value="GGU99001.1"/>
    <property type="molecule type" value="Genomic_DNA"/>
</dbReference>
<keyword evidence="4 7" id="KW-0503">Monooxygenase</keyword>
<dbReference type="Pfam" id="PF01494">
    <property type="entry name" value="FAD_binding_3"/>
    <property type="match status" value="1"/>
</dbReference>
<dbReference type="Gene3D" id="3.50.50.60">
    <property type="entry name" value="FAD/NAD(P)-binding domain"/>
    <property type="match status" value="1"/>
</dbReference>
<dbReference type="Proteomes" id="UP000654471">
    <property type="component" value="Unassembled WGS sequence"/>
</dbReference>